<reference evidence="1" key="2">
    <citation type="journal article" date="2021" name="PeerJ">
        <title>Extensive microbial diversity within the chicken gut microbiome revealed by metagenomics and culture.</title>
        <authorList>
            <person name="Gilroy R."/>
            <person name="Ravi A."/>
            <person name="Getino M."/>
            <person name="Pursley I."/>
            <person name="Horton D.L."/>
            <person name="Alikhan N.F."/>
            <person name="Baker D."/>
            <person name="Gharbi K."/>
            <person name="Hall N."/>
            <person name="Watson M."/>
            <person name="Adriaenssens E.M."/>
            <person name="Foster-Nyarko E."/>
            <person name="Jarju S."/>
            <person name="Secka A."/>
            <person name="Antonio M."/>
            <person name="Oren A."/>
            <person name="Chaudhuri R.R."/>
            <person name="La Ragione R."/>
            <person name="Hildebrand F."/>
            <person name="Pallen M.J."/>
        </authorList>
    </citation>
    <scope>NUCLEOTIDE SEQUENCE</scope>
    <source>
        <strain evidence="1">10192</strain>
    </source>
</reference>
<protein>
    <recommendedName>
        <fullName evidence="3">Methionine synthase</fullName>
    </recommendedName>
</protein>
<dbReference type="Proteomes" id="UP000823632">
    <property type="component" value="Unassembled WGS sequence"/>
</dbReference>
<dbReference type="InterPro" id="IPR038071">
    <property type="entry name" value="UROD/MetE-like_sf"/>
</dbReference>
<gene>
    <name evidence="1" type="ORF">IAC76_02855</name>
</gene>
<evidence type="ECO:0000313" key="2">
    <source>
        <dbReference type="Proteomes" id="UP000823632"/>
    </source>
</evidence>
<evidence type="ECO:0008006" key="3">
    <source>
        <dbReference type="Google" id="ProtNLM"/>
    </source>
</evidence>
<proteinExistence type="predicted"/>
<organism evidence="1 2">
    <name type="scientific">Candidatus Scatousia excrementipullorum</name>
    <dbReference type="NCBI Taxonomy" id="2840936"/>
    <lineage>
        <taxon>Bacteria</taxon>
        <taxon>Candidatus Scatousia</taxon>
    </lineage>
</organism>
<comment type="caution">
    <text evidence="1">The sequence shown here is derived from an EMBL/GenBank/DDBJ whole genome shotgun (WGS) entry which is preliminary data.</text>
</comment>
<dbReference type="EMBL" id="JADIND010000063">
    <property type="protein sequence ID" value="MBO8430306.1"/>
    <property type="molecule type" value="Genomic_DNA"/>
</dbReference>
<sequence>MGELSGLKLNCLAIGSLPHSNLNEAMAVVEKYFNTIPFWPQLTKISKNEDMIIQFLEKMPSFFLGKDYLDTEYDEFFEDLEQFFLDYEEIISDINSGTLNKYEISKDFSSSFPKFIELIKKYRQPFAKGQIVGPFTLATTLVDKDGKCAIYDETLKEIIIKTLTIKALWQVKHIKDANPAATPIIFIDEPSISQLGTSAFVTISQNEVIEMFKEITDILHANGALSAIHCCGKCDWSVPISSGVDIINLDAYSFAQNLSLFNKTVNNFLKNGGKIAWGIVPTLDKDALEQADLPLLEQKFEQAVSYLTKKGIDEKLIIENSIISPSCGAGSLSELLAEKAMNLTKNLSDILKEKY</sequence>
<accession>A0A9D9DPS5</accession>
<name>A0A9D9DPS5_9BACT</name>
<dbReference type="SUPFAM" id="SSF51726">
    <property type="entry name" value="UROD/MetE-like"/>
    <property type="match status" value="1"/>
</dbReference>
<dbReference type="AlphaFoldDB" id="A0A9D9DPS5"/>
<reference evidence="1" key="1">
    <citation type="submission" date="2020-10" db="EMBL/GenBank/DDBJ databases">
        <authorList>
            <person name="Gilroy R."/>
        </authorList>
    </citation>
    <scope>NUCLEOTIDE SEQUENCE</scope>
    <source>
        <strain evidence="1">10192</strain>
    </source>
</reference>
<evidence type="ECO:0000313" key="1">
    <source>
        <dbReference type="EMBL" id="MBO8430306.1"/>
    </source>
</evidence>
<dbReference type="Gene3D" id="3.20.20.210">
    <property type="match status" value="1"/>
</dbReference>